<evidence type="ECO:0000313" key="1">
    <source>
        <dbReference type="EMBL" id="HIZ40727.1"/>
    </source>
</evidence>
<organism evidence="1 2">
    <name type="scientific">Candidatus Anaerobutyricum stercoris</name>
    <dbReference type="NCBI Taxonomy" id="2838457"/>
    <lineage>
        <taxon>Bacteria</taxon>
        <taxon>Bacillati</taxon>
        <taxon>Bacillota</taxon>
        <taxon>Clostridia</taxon>
        <taxon>Lachnospirales</taxon>
        <taxon>Lachnospiraceae</taxon>
        <taxon>Anaerobutyricum</taxon>
    </lineage>
</organism>
<dbReference type="InterPro" id="IPR005368">
    <property type="entry name" value="UPF0175"/>
</dbReference>
<comment type="caution">
    <text evidence="1">The sequence shown here is derived from an EMBL/GenBank/DDBJ whole genome shotgun (WGS) entry which is preliminary data.</text>
</comment>
<name>A0A9D2ENY1_9FIRM</name>
<reference evidence="1" key="1">
    <citation type="journal article" date="2021" name="PeerJ">
        <title>Extensive microbial diversity within the chicken gut microbiome revealed by metagenomics and culture.</title>
        <authorList>
            <person name="Gilroy R."/>
            <person name="Ravi A."/>
            <person name="Getino M."/>
            <person name="Pursley I."/>
            <person name="Horton D.L."/>
            <person name="Alikhan N.F."/>
            <person name="Baker D."/>
            <person name="Gharbi K."/>
            <person name="Hall N."/>
            <person name="Watson M."/>
            <person name="Adriaenssens E.M."/>
            <person name="Foster-Nyarko E."/>
            <person name="Jarju S."/>
            <person name="Secka A."/>
            <person name="Antonio M."/>
            <person name="Oren A."/>
            <person name="Chaudhuri R.R."/>
            <person name="La Ragione R."/>
            <person name="Hildebrand F."/>
            <person name="Pallen M.J."/>
        </authorList>
    </citation>
    <scope>NUCLEOTIDE SEQUENCE</scope>
    <source>
        <strain evidence="1">CHK179-28034</strain>
    </source>
</reference>
<sequence length="93" mass="10869">MTFTDVSIKVPEKMAIYLHPKNKQAELERNALLLYPYIRDNIISHGKAAEILGIPKYDLIEIYDHLGLAYLDMDISEIEEELMNWDKIKGEFK</sequence>
<protein>
    <submittedName>
        <fullName evidence="1">UPF0175 family protein</fullName>
    </submittedName>
</protein>
<accession>A0A9D2ENY1</accession>
<dbReference type="EMBL" id="DXBR01000114">
    <property type="protein sequence ID" value="HIZ40727.1"/>
    <property type="molecule type" value="Genomic_DNA"/>
</dbReference>
<reference evidence="1" key="2">
    <citation type="submission" date="2021-04" db="EMBL/GenBank/DDBJ databases">
        <authorList>
            <person name="Gilroy R."/>
        </authorList>
    </citation>
    <scope>NUCLEOTIDE SEQUENCE</scope>
    <source>
        <strain evidence="1">CHK179-28034</strain>
    </source>
</reference>
<proteinExistence type="predicted"/>
<gene>
    <name evidence="1" type="ORF">H9968_12580</name>
</gene>
<evidence type="ECO:0000313" key="2">
    <source>
        <dbReference type="Proteomes" id="UP000824049"/>
    </source>
</evidence>
<dbReference type="AlphaFoldDB" id="A0A9D2ENY1"/>
<dbReference type="Proteomes" id="UP000824049">
    <property type="component" value="Unassembled WGS sequence"/>
</dbReference>
<dbReference type="Pfam" id="PF03683">
    <property type="entry name" value="UPF0175"/>
    <property type="match status" value="1"/>
</dbReference>